<keyword evidence="3" id="KW-1185">Reference proteome</keyword>
<dbReference type="OMA" id="DFRFCEW"/>
<dbReference type="Gramene" id="PNW87978">
    <property type="protein sequence ID" value="PNW87978"/>
    <property type="gene ID" value="CHLRE_01g009350v5"/>
</dbReference>
<dbReference type="NCBIfam" id="TIGR03380">
    <property type="entry name" value="agmatine_aguA"/>
    <property type="match status" value="1"/>
</dbReference>
<dbReference type="PANTHER" id="PTHR31377">
    <property type="entry name" value="AGMATINE DEIMINASE-RELATED"/>
    <property type="match status" value="1"/>
</dbReference>
<dbReference type="PaxDb" id="3055-EDO98229"/>
<name>A0A2K3E5A5_CHLRE</name>
<reference evidence="2 3" key="1">
    <citation type="journal article" date="2007" name="Science">
        <title>The Chlamydomonas genome reveals the evolution of key animal and plant functions.</title>
        <authorList>
            <person name="Merchant S.S."/>
            <person name="Prochnik S.E."/>
            <person name="Vallon O."/>
            <person name="Harris E.H."/>
            <person name="Karpowicz S.J."/>
            <person name="Witman G.B."/>
            <person name="Terry A."/>
            <person name="Salamov A."/>
            <person name="Fritz-Laylin L.K."/>
            <person name="Marechal-Drouard L."/>
            <person name="Marshall W.F."/>
            <person name="Qu L.H."/>
            <person name="Nelson D.R."/>
            <person name="Sanderfoot A.A."/>
            <person name="Spalding M.H."/>
            <person name="Kapitonov V.V."/>
            <person name="Ren Q."/>
            <person name="Ferris P."/>
            <person name="Lindquist E."/>
            <person name="Shapiro H."/>
            <person name="Lucas S.M."/>
            <person name="Grimwood J."/>
            <person name="Schmutz J."/>
            <person name="Cardol P."/>
            <person name="Cerutti H."/>
            <person name="Chanfreau G."/>
            <person name="Chen C.L."/>
            <person name="Cognat V."/>
            <person name="Croft M.T."/>
            <person name="Dent R."/>
            <person name="Dutcher S."/>
            <person name="Fernandez E."/>
            <person name="Fukuzawa H."/>
            <person name="Gonzalez-Ballester D."/>
            <person name="Gonzalez-Halphen D."/>
            <person name="Hallmann A."/>
            <person name="Hanikenne M."/>
            <person name="Hippler M."/>
            <person name="Inwood W."/>
            <person name="Jabbari K."/>
            <person name="Kalanon M."/>
            <person name="Kuras R."/>
            <person name="Lefebvre P.A."/>
            <person name="Lemaire S.D."/>
            <person name="Lobanov A.V."/>
            <person name="Lohr M."/>
            <person name="Manuell A."/>
            <person name="Meier I."/>
            <person name="Mets L."/>
            <person name="Mittag M."/>
            <person name="Mittelmeier T."/>
            <person name="Moroney J.V."/>
            <person name="Moseley J."/>
            <person name="Napoli C."/>
            <person name="Nedelcu A.M."/>
            <person name="Niyogi K."/>
            <person name="Novoselov S.V."/>
            <person name="Paulsen I.T."/>
            <person name="Pazour G."/>
            <person name="Purton S."/>
            <person name="Ral J.P."/>
            <person name="Riano-Pachon D.M."/>
            <person name="Riekhof W."/>
            <person name="Rymarquis L."/>
            <person name="Schroda M."/>
            <person name="Stern D."/>
            <person name="Umen J."/>
            <person name="Willows R."/>
            <person name="Wilson N."/>
            <person name="Zimmer S.L."/>
            <person name="Allmer J."/>
            <person name="Balk J."/>
            <person name="Bisova K."/>
            <person name="Chen C.J."/>
            <person name="Elias M."/>
            <person name="Gendler K."/>
            <person name="Hauser C."/>
            <person name="Lamb M.R."/>
            <person name="Ledford H."/>
            <person name="Long J.C."/>
            <person name="Minagawa J."/>
            <person name="Page M.D."/>
            <person name="Pan J."/>
            <person name="Pootakham W."/>
            <person name="Roje S."/>
            <person name="Rose A."/>
            <person name="Stahlberg E."/>
            <person name="Terauchi A.M."/>
            <person name="Yang P."/>
            <person name="Ball S."/>
            <person name="Bowler C."/>
            <person name="Dieckmann C.L."/>
            <person name="Gladyshev V.N."/>
            <person name="Green P."/>
            <person name="Jorgensen R."/>
            <person name="Mayfield S."/>
            <person name="Mueller-Roeber B."/>
            <person name="Rajamani S."/>
            <person name="Sayre R.T."/>
            <person name="Brokstein P."/>
            <person name="Dubchak I."/>
            <person name="Goodstein D."/>
            <person name="Hornick L."/>
            <person name="Huang Y.W."/>
            <person name="Jhaveri J."/>
            <person name="Luo Y."/>
            <person name="Martinez D."/>
            <person name="Ngau W.C."/>
            <person name="Otillar B."/>
            <person name="Poliakov A."/>
            <person name="Porter A."/>
            <person name="Szajkowski L."/>
            <person name="Werner G."/>
            <person name="Zhou K."/>
            <person name="Grigoriev I.V."/>
            <person name="Rokhsar D.S."/>
            <person name="Grossman A.R."/>
        </authorList>
    </citation>
    <scope>NUCLEOTIDE SEQUENCE [LARGE SCALE GENOMIC DNA]</scope>
    <source>
        <strain evidence="3">CC-503</strain>
    </source>
</reference>
<dbReference type="Gene3D" id="3.75.10.10">
    <property type="entry name" value="L-arginine/glycine Amidinotransferase, Chain A"/>
    <property type="match status" value="1"/>
</dbReference>
<dbReference type="HAMAP" id="MF_01841">
    <property type="entry name" value="Agmatine_deimin"/>
    <property type="match status" value="1"/>
</dbReference>
<sequence length="430" mass="46600">MLKTAKALGLAGQVAAKAMGGAAGATGGMGLVAANAQNMAGMASAASEATPKSLGYTMPGEFEPHVGCWMGWPYSPYLWRENAKPAQQQYAAIAKAISEFEPVWMFADPSSIQSARNHFRGVSGVTVVEMPIEDGWLRDWGPTCVVRDDPKTGKREVAGVHWDYDCYGAPGKKKLGLPAMMPEWQKDHAAGRAILDWAGLKAFECPLHLEGGSIHSDGQGTLVVTEECLLHPSRNPHLGKEGIERMLKEYLGLEKIIWLWKGMMGDDHVVNGHVDNMATFSEPGTILLSWCDDPNDPQHEVSARNLEILENTEDALGRRIKVIKLPAPTPGMFRSFKEANGMHPDHAKKGYVPRVAGERLAASYINHYIANGGIVCPQFGGAQSKSDELALEILSKAYPGRKVVGVHSRDVLLNAGNVHCITQQHVAPRG</sequence>
<evidence type="ECO:0000313" key="3">
    <source>
        <dbReference type="Proteomes" id="UP000006906"/>
    </source>
</evidence>
<dbReference type="RefSeq" id="XP_042928182.1">
    <property type="nucleotide sequence ID" value="XM_043058268.1"/>
</dbReference>
<dbReference type="STRING" id="3055.A0A2K3E5A5"/>
<proteinExistence type="inferred from homology"/>
<dbReference type="Pfam" id="PF04371">
    <property type="entry name" value="PAD_porph"/>
    <property type="match status" value="1"/>
</dbReference>
<gene>
    <name evidence="2" type="ORF">CHLRE_01g009350v5</name>
</gene>
<dbReference type="FunCoup" id="A0A2K3E5A5">
    <property type="interactions" value="109"/>
</dbReference>
<accession>A0A2K3E5A5</accession>
<dbReference type="InterPro" id="IPR017754">
    <property type="entry name" value="Agmatine_deiminase"/>
</dbReference>
<dbReference type="InterPro" id="IPR007466">
    <property type="entry name" value="Peptidyl-Arg-deiminase_porph"/>
</dbReference>
<evidence type="ECO:0000313" key="2">
    <source>
        <dbReference type="EMBL" id="PNW87978.1"/>
    </source>
</evidence>
<dbReference type="SUPFAM" id="SSF55909">
    <property type="entry name" value="Pentein"/>
    <property type="match status" value="1"/>
</dbReference>
<dbReference type="PANTHER" id="PTHR31377:SF0">
    <property type="entry name" value="AGMATINE DEIMINASE-RELATED"/>
    <property type="match status" value="1"/>
</dbReference>
<dbReference type="GO" id="GO:0047632">
    <property type="term" value="F:agmatine deiminase activity"/>
    <property type="evidence" value="ECO:0007669"/>
    <property type="project" value="InterPro"/>
</dbReference>
<protein>
    <recommendedName>
        <fullName evidence="4">Agmatine deiminase</fullName>
    </recommendedName>
</protein>
<dbReference type="InParanoid" id="A0A2K3E5A5"/>
<dbReference type="AlphaFoldDB" id="A0A2K3E5A5"/>
<dbReference type="GO" id="GO:0004668">
    <property type="term" value="F:protein-arginine deiminase activity"/>
    <property type="evidence" value="ECO:0007669"/>
    <property type="project" value="InterPro"/>
</dbReference>
<dbReference type="Proteomes" id="UP000006906">
    <property type="component" value="Chromosome 1"/>
</dbReference>
<dbReference type="GO" id="GO:0009446">
    <property type="term" value="P:putrescine biosynthetic process"/>
    <property type="evidence" value="ECO:0007669"/>
    <property type="project" value="InterPro"/>
</dbReference>
<evidence type="ECO:0000256" key="1">
    <source>
        <dbReference type="ARBA" id="ARBA00022801"/>
    </source>
</evidence>
<dbReference type="EMBL" id="CM008962">
    <property type="protein sequence ID" value="PNW87978.1"/>
    <property type="molecule type" value="Genomic_DNA"/>
</dbReference>
<keyword evidence="1" id="KW-0378">Hydrolase</keyword>
<dbReference type="KEGG" id="cre:CHLRE_01g009350v5"/>
<organism evidence="2 3">
    <name type="scientific">Chlamydomonas reinhardtii</name>
    <name type="common">Chlamydomonas smithii</name>
    <dbReference type="NCBI Taxonomy" id="3055"/>
    <lineage>
        <taxon>Eukaryota</taxon>
        <taxon>Viridiplantae</taxon>
        <taxon>Chlorophyta</taxon>
        <taxon>core chlorophytes</taxon>
        <taxon>Chlorophyceae</taxon>
        <taxon>CS clade</taxon>
        <taxon>Chlamydomonadales</taxon>
        <taxon>Chlamydomonadaceae</taxon>
        <taxon>Chlamydomonas</taxon>
    </lineage>
</organism>
<evidence type="ECO:0008006" key="4">
    <source>
        <dbReference type="Google" id="ProtNLM"/>
    </source>
</evidence>
<dbReference type="ExpressionAtlas" id="A0A2K3E5A5">
    <property type="expression patterns" value="baseline"/>
</dbReference>
<dbReference type="GeneID" id="5725847"/>
<dbReference type="OrthoDB" id="544103at2759"/>